<evidence type="ECO:0008006" key="3">
    <source>
        <dbReference type="Google" id="ProtNLM"/>
    </source>
</evidence>
<dbReference type="RefSeq" id="WP_007290196.1">
    <property type="nucleotide sequence ID" value="NZ_AAWL01000021.1"/>
</dbReference>
<reference evidence="1 2" key="1">
    <citation type="submission" date="2007-01" db="EMBL/GenBank/DDBJ databases">
        <title>Annotation of the draft genome assembly of Thermosinus carboxydivorans Nor1.</title>
        <authorList>
            <consortium name="US DOE Joint Genome Institute (JGI-ORNL)"/>
            <person name="Larimer F."/>
            <person name="Land M."/>
            <person name="Hauser L."/>
        </authorList>
    </citation>
    <scope>NUCLEOTIDE SEQUENCE [LARGE SCALE GENOMIC DNA]</scope>
    <source>
        <strain evidence="1 2">Nor1</strain>
    </source>
</reference>
<protein>
    <recommendedName>
        <fullName evidence="3">DUF4276 domain-containing protein</fullName>
    </recommendedName>
</protein>
<sequence length="215" mass="24426">MYLAFLVEEQSMVEALRNLIPKILPDCLQYDIYSHNGKPDLLRKLPQRLRAFHSFLPADAAIIIIVDKDNDDCKALKIRLEQIAEQAGFVTKTKAPDGNFQVLTRLAITELEAWFLGDMAAINAVYPKVNPDLHLKAKYRNPDEISHAWEELERILQKAGYHKGGLPKVKVAGEISAHMVPERNNSYSFKIFCQGLLAIIKRPQLEVWMNDCSSP</sequence>
<gene>
    <name evidence="1" type="ORF">TcarDRAFT_0772</name>
</gene>
<keyword evidence="2" id="KW-1185">Reference proteome</keyword>
<reference evidence="1 2" key="2">
    <citation type="submission" date="2007-01" db="EMBL/GenBank/DDBJ databases">
        <title>Sequencing of the draft genome and assembly of Thermosinus carboxydivorans Nor1.</title>
        <authorList>
            <consortium name="US DOE Joint Genome Institute (JGI-PGF)"/>
            <person name="Copeland A."/>
            <person name="Lucas S."/>
            <person name="Lapidus A."/>
            <person name="Barry K."/>
            <person name="Glavina del Rio T."/>
            <person name="Dalin E."/>
            <person name="Tice H."/>
            <person name="Bruce D."/>
            <person name="Pitluck S."/>
            <person name="Richardson P."/>
        </authorList>
    </citation>
    <scope>NUCLEOTIDE SEQUENCE [LARGE SCALE GENOMIC DNA]</scope>
    <source>
        <strain evidence="1 2">Nor1</strain>
    </source>
</reference>
<proteinExistence type="predicted"/>
<dbReference type="AlphaFoldDB" id="A1HT44"/>
<accession>A1HT44</accession>
<evidence type="ECO:0000313" key="2">
    <source>
        <dbReference type="Proteomes" id="UP000005139"/>
    </source>
</evidence>
<organism evidence="1 2">
    <name type="scientific">Thermosinus carboxydivorans Nor1</name>
    <dbReference type="NCBI Taxonomy" id="401526"/>
    <lineage>
        <taxon>Bacteria</taxon>
        <taxon>Bacillati</taxon>
        <taxon>Bacillota</taxon>
        <taxon>Negativicutes</taxon>
        <taxon>Selenomonadales</taxon>
        <taxon>Sporomusaceae</taxon>
        <taxon>Thermosinus</taxon>
    </lineage>
</organism>
<comment type="caution">
    <text evidence="1">The sequence shown here is derived from an EMBL/GenBank/DDBJ whole genome shotgun (WGS) entry which is preliminary data.</text>
</comment>
<name>A1HT44_9FIRM</name>
<evidence type="ECO:0000313" key="1">
    <source>
        <dbReference type="EMBL" id="EAX46808.1"/>
    </source>
</evidence>
<dbReference type="EMBL" id="AAWL01000021">
    <property type="protein sequence ID" value="EAX46808.1"/>
    <property type="molecule type" value="Genomic_DNA"/>
</dbReference>
<dbReference type="Proteomes" id="UP000005139">
    <property type="component" value="Unassembled WGS sequence"/>
</dbReference>
<dbReference type="InterPro" id="IPR025455">
    <property type="entry name" value="DUF4276"/>
</dbReference>
<dbReference type="OrthoDB" id="283783at2"/>
<dbReference type="eggNOG" id="ENOG502ZYZ6">
    <property type="taxonomic scope" value="Bacteria"/>
</dbReference>
<dbReference type="Pfam" id="PF14103">
    <property type="entry name" value="DUF4276"/>
    <property type="match status" value="1"/>
</dbReference>